<dbReference type="PANTHER" id="PTHR23133">
    <property type="entry name" value="IMIDAZOLEGLYCEROL-PHOSPHATE DEHYDRATASE HIS7"/>
    <property type="match status" value="1"/>
</dbReference>
<dbReference type="InterPro" id="IPR029062">
    <property type="entry name" value="Class_I_gatase-like"/>
</dbReference>
<accession>A0A1I8ACK8</accession>
<dbReference type="GO" id="GO:0000105">
    <property type="term" value="P:L-histidine biosynthetic process"/>
    <property type="evidence" value="ECO:0007669"/>
    <property type="project" value="UniProtKB-UniPathway"/>
</dbReference>
<dbReference type="InterPro" id="IPR010139">
    <property type="entry name" value="Imidazole-glycPsynth_HisH"/>
</dbReference>
<evidence type="ECO:0000256" key="10">
    <source>
        <dbReference type="ARBA" id="ARBA00047838"/>
    </source>
</evidence>
<dbReference type="WBParaSite" id="L893_g4217.t1">
    <property type="protein sequence ID" value="L893_g4217.t1"/>
    <property type="gene ID" value="L893_g4217"/>
</dbReference>
<organism evidence="14 15">
    <name type="scientific">Steinernema glaseri</name>
    <dbReference type="NCBI Taxonomy" id="37863"/>
    <lineage>
        <taxon>Eukaryota</taxon>
        <taxon>Metazoa</taxon>
        <taxon>Ecdysozoa</taxon>
        <taxon>Nematoda</taxon>
        <taxon>Chromadorea</taxon>
        <taxon>Rhabditida</taxon>
        <taxon>Tylenchina</taxon>
        <taxon>Panagrolaimomorpha</taxon>
        <taxon>Strongyloidoidea</taxon>
        <taxon>Steinernematidae</taxon>
        <taxon>Steinernema</taxon>
    </lineage>
</organism>
<comment type="pathway">
    <text evidence="3">Amino-acid biosynthesis; L-histidine biosynthesis; L-histidine from 5-phospho-alpha-D-ribose 1-diphosphate: step 5/9.</text>
</comment>
<keyword evidence="9" id="KW-0456">Lyase</keyword>
<dbReference type="Pfam" id="PF00117">
    <property type="entry name" value="GATase"/>
    <property type="match status" value="1"/>
</dbReference>
<reference evidence="15" key="1">
    <citation type="submission" date="2016-11" db="UniProtKB">
        <authorList>
            <consortium name="WormBaseParasite"/>
        </authorList>
    </citation>
    <scope>IDENTIFICATION</scope>
</reference>
<dbReference type="GO" id="GO:0016763">
    <property type="term" value="F:pentosyltransferase activity"/>
    <property type="evidence" value="ECO:0007669"/>
    <property type="project" value="InterPro"/>
</dbReference>
<dbReference type="InterPro" id="IPR038494">
    <property type="entry name" value="IGPD_sf"/>
</dbReference>
<dbReference type="InterPro" id="IPR020568">
    <property type="entry name" value="Ribosomal_Su5_D2-typ_SF"/>
</dbReference>
<evidence type="ECO:0000313" key="15">
    <source>
        <dbReference type="WBParaSite" id="L893_g4217.t1"/>
    </source>
</evidence>
<dbReference type="Gene3D" id="3.30.230.40">
    <property type="entry name" value="Imidazole glycerol phosphate dehydratase, domain 1"/>
    <property type="match status" value="2"/>
</dbReference>
<dbReference type="PROSITE" id="PS51273">
    <property type="entry name" value="GATASE_TYPE_1"/>
    <property type="match status" value="1"/>
</dbReference>
<comment type="catalytic activity">
    <reaction evidence="1">
        <text>D-erythro-1-(imidazol-4-yl)glycerol 3-phosphate = 3-(imidazol-4-yl)-2-oxopropyl phosphate + H2O</text>
        <dbReference type="Rhea" id="RHEA:11040"/>
        <dbReference type="ChEBI" id="CHEBI:15377"/>
        <dbReference type="ChEBI" id="CHEBI:57766"/>
        <dbReference type="ChEBI" id="CHEBI:58278"/>
        <dbReference type="EC" id="4.2.1.19"/>
    </reaction>
</comment>
<evidence type="ECO:0000256" key="1">
    <source>
        <dbReference type="ARBA" id="ARBA00001723"/>
    </source>
</evidence>
<evidence type="ECO:0000256" key="6">
    <source>
        <dbReference type="ARBA" id="ARBA00022801"/>
    </source>
</evidence>
<evidence type="ECO:0000256" key="2">
    <source>
        <dbReference type="ARBA" id="ARBA00005047"/>
    </source>
</evidence>
<comment type="pathway">
    <text evidence="2">Amino-acid biosynthesis; L-histidine biosynthesis; L-histidine from 5-phospho-alpha-D-ribose 1-diphosphate: step 6/9.</text>
</comment>
<evidence type="ECO:0000256" key="3">
    <source>
        <dbReference type="ARBA" id="ARBA00005091"/>
    </source>
</evidence>
<dbReference type="InterPro" id="IPR000807">
    <property type="entry name" value="ImidazoleglycerolP_deHydtase"/>
</dbReference>
<keyword evidence="5" id="KW-0028">Amino-acid biosynthesis</keyword>
<protein>
    <submittedName>
        <fullName evidence="15">Glutamine amidotransferase type-1 domain-containing protein</fullName>
    </submittedName>
</protein>
<dbReference type="AlphaFoldDB" id="A0A1I8ACK8"/>
<dbReference type="Proteomes" id="UP000095287">
    <property type="component" value="Unplaced"/>
</dbReference>
<evidence type="ECO:0000256" key="12">
    <source>
        <dbReference type="SAM" id="MobiDB-lite"/>
    </source>
</evidence>
<keyword evidence="8" id="KW-0368">Histidine biosynthesis</keyword>
<dbReference type="UniPathway" id="UPA00031">
    <property type="reaction ID" value="UER00010"/>
</dbReference>
<feature type="compositionally biased region" description="Basic residues" evidence="12">
    <location>
        <begin position="94"/>
        <end position="104"/>
    </location>
</feature>
<dbReference type="InterPro" id="IPR017926">
    <property type="entry name" value="GATASE"/>
</dbReference>
<name>A0A1I8ACK8_9BILA</name>
<feature type="compositionally biased region" description="Basic residues" evidence="12">
    <location>
        <begin position="123"/>
        <end position="134"/>
    </location>
</feature>
<proteinExistence type="inferred from homology"/>
<keyword evidence="14" id="KW-1185">Reference proteome</keyword>
<comment type="similarity">
    <text evidence="4">Belongs to the imidazoleglycerol-phosphate dehydratase family.</text>
</comment>
<dbReference type="InterPro" id="IPR020565">
    <property type="entry name" value="ImidazoleglycerP_deHydtase_CS"/>
</dbReference>
<keyword evidence="6" id="KW-0378">Hydrolase</keyword>
<dbReference type="Gene3D" id="3.40.50.880">
    <property type="match status" value="1"/>
</dbReference>
<dbReference type="PROSITE" id="PS00954">
    <property type="entry name" value="IGP_DEHYDRATASE_1"/>
    <property type="match status" value="1"/>
</dbReference>
<keyword evidence="7" id="KW-0315">Glutamine amidotransferase</keyword>
<evidence type="ECO:0000256" key="7">
    <source>
        <dbReference type="ARBA" id="ARBA00022962"/>
    </source>
</evidence>
<evidence type="ECO:0000259" key="13">
    <source>
        <dbReference type="Pfam" id="PF00117"/>
    </source>
</evidence>
<dbReference type="SUPFAM" id="SSF52317">
    <property type="entry name" value="Class I glutamine amidotransferase-like"/>
    <property type="match status" value="1"/>
</dbReference>
<feature type="region of interest" description="Disordered" evidence="12">
    <location>
        <begin position="90"/>
        <end position="141"/>
    </location>
</feature>
<evidence type="ECO:0000256" key="4">
    <source>
        <dbReference type="ARBA" id="ARBA00007481"/>
    </source>
</evidence>
<dbReference type="GO" id="GO:0004359">
    <property type="term" value="F:glutaminase activity"/>
    <property type="evidence" value="ECO:0007669"/>
    <property type="project" value="UniProtKB-EC"/>
</dbReference>
<comment type="catalytic activity">
    <reaction evidence="10">
        <text>5-[(5-phospho-1-deoxy-D-ribulos-1-ylimino)methylamino]-1-(5-phospho-beta-D-ribosyl)imidazole-4-carboxamide + L-glutamine = D-erythro-1-(imidazol-4-yl)glycerol 3-phosphate + 5-amino-1-(5-phospho-beta-D-ribosyl)imidazole-4-carboxamide + L-glutamate + H(+)</text>
        <dbReference type="Rhea" id="RHEA:24793"/>
        <dbReference type="ChEBI" id="CHEBI:15378"/>
        <dbReference type="ChEBI" id="CHEBI:29985"/>
        <dbReference type="ChEBI" id="CHEBI:58278"/>
        <dbReference type="ChEBI" id="CHEBI:58359"/>
        <dbReference type="ChEBI" id="CHEBI:58475"/>
        <dbReference type="ChEBI" id="CHEBI:58525"/>
        <dbReference type="EC" id="4.3.2.10"/>
    </reaction>
</comment>
<dbReference type="PANTHER" id="PTHR23133:SF2">
    <property type="entry name" value="IMIDAZOLEGLYCEROL-PHOSPHATE DEHYDRATASE"/>
    <property type="match status" value="1"/>
</dbReference>
<dbReference type="SUPFAM" id="SSF54211">
    <property type="entry name" value="Ribosomal protein S5 domain 2-like"/>
    <property type="match status" value="2"/>
</dbReference>
<evidence type="ECO:0000256" key="9">
    <source>
        <dbReference type="ARBA" id="ARBA00023239"/>
    </source>
</evidence>
<dbReference type="FunFam" id="3.30.230.40:FF:000003">
    <property type="entry name" value="Imidazoleglycerol-phosphate dehydratase HisB"/>
    <property type="match status" value="1"/>
</dbReference>
<dbReference type="GO" id="GO:0004424">
    <property type="term" value="F:imidazoleglycerol-phosphate dehydratase activity"/>
    <property type="evidence" value="ECO:0007669"/>
    <property type="project" value="UniProtKB-EC"/>
</dbReference>
<evidence type="ECO:0000256" key="8">
    <source>
        <dbReference type="ARBA" id="ARBA00023102"/>
    </source>
</evidence>
<dbReference type="NCBIfam" id="TIGR01855">
    <property type="entry name" value="IMP_synth_hisH"/>
    <property type="match status" value="1"/>
</dbReference>
<comment type="catalytic activity">
    <reaction evidence="11">
        <text>L-glutamine + H2O = L-glutamate + NH4(+)</text>
        <dbReference type="Rhea" id="RHEA:15889"/>
        <dbReference type="ChEBI" id="CHEBI:15377"/>
        <dbReference type="ChEBI" id="CHEBI:28938"/>
        <dbReference type="ChEBI" id="CHEBI:29985"/>
        <dbReference type="ChEBI" id="CHEBI:58359"/>
        <dbReference type="EC" id="3.5.1.2"/>
    </reaction>
</comment>
<evidence type="ECO:0000256" key="5">
    <source>
        <dbReference type="ARBA" id="ARBA00022605"/>
    </source>
</evidence>
<feature type="domain" description="Glutamine amidotransferase" evidence="13">
    <location>
        <begin position="152"/>
        <end position="239"/>
    </location>
</feature>
<sequence>MLDQIARHGLIDLDIECKGDLHIDDHHTVEDVGITLGQAFNQAIGDKKGIRRYGHAYVPLDEALSRVVIDFSGRPGLEMHVPFTRATVGGLRQPRQRLAAHRQPARAQHPPPDRDRVQGLRPRTAHGHRAGRTHGRPDAVDQGLPVMQTVAVIDYGMGNLHSVAKALEHVGAGKVLITSDAAVIREADRVVFPGVGAIRDCMAEIRRLGFDSLVREVSQDRPFLGICVGMQALLDHSEENDGVDCIGLFPGNVRFFGKGLHEDGEHLKVPHMGWNEV</sequence>
<evidence type="ECO:0000313" key="14">
    <source>
        <dbReference type="Proteomes" id="UP000095287"/>
    </source>
</evidence>
<dbReference type="Pfam" id="PF00475">
    <property type="entry name" value="IGPD"/>
    <property type="match status" value="1"/>
</dbReference>
<evidence type="ECO:0000256" key="11">
    <source>
        <dbReference type="ARBA" id="ARBA00049534"/>
    </source>
</evidence>